<protein>
    <submittedName>
        <fullName evidence="2">GNAT family N-acetyltransferase</fullName>
        <ecNumber evidence="2">2.3.1.-</ecNumber>
    </submittedName>
</protein>
<organism evidence="2 3">
    <name type="scientific">Streptomyces fildesensis</name>
    <dbReference type="NCBI Taxonomy" id="375757"/>
    <lineage>
        <taxon>Bacteria</taxon>
        <taxon>Bacillati</taxon>
        <taxon>Actinomycetota</taxon>
        <taxon>Actinomycetes</taxon>
        <taxon>Kitasatosporales</taxon>
        <taxon>Streptomycetaceae</taxon>
        <taxon>Streptomyces</taxon>
    </lineage>
</organism>
<dbReference type="EC" id="2.3.1.-" evidence="2"/>
<sequence length="199" mass="22344">MTGISVRQAVIAEEETVARLLATVFDELPLHSWLVPVRERHPAIFPHFFRILVGHALRHGTVHVTDDLRAAAVWLPEPSPAIEGYDELLSAACQEHVGRFHELDEAMERAHPTGLGDYEHLAFLVVHPDLQGNGIGSRLLRLHHETLDRAGRPSYLEATSPASRKLYLRHGYTDLGEPLALPFDPEAMYPLWRPVHGTE</sequence>
<reference evidence="2 3" key="1">
    <citation type="submission" date="2024-10" db="EMBL/GenBank/DDBJ databases">
        <title>The Natural Products Discovery Center: Release of the First 8490 Sequenced Strains for Exploring Actinobacteria Biosynthetic Diversity.</title>
        <authorList>
            <person name="Kalkreuter E."/>
            <person name="Kautsar S.A."/>
            <person name="Yang D."/>
            <person name="Bader C.D."/>
            <person name="Teijaro C.N."/>
            <person name="Fluegel L."/>
            <person name="Davis C.M."/>
            <person name="Simpson J.R."/>
            <person name="Lauterbach L."/>
            <person name="Steele A.D."/>
            <person name="Gui C."/>
            <person name="Meng S."/>
            <person name="Li G."/>
            <person name="Viehrig K."/>
            <person name="Ye F."/>
            <person name="Su P."/>
            <person name="Kiefer A.F."/>
            <person name="Nichols A."/>
            <person name="Cepeda A.J."/>
            <person name="Yan W."/>
            <person name="Fan B."/>
            <person name="Jiang Y."/>
            <person name="Adhikari A."/>
            <person name="Zheng C.-J."/>
            <person name="Schuster L."/>
            <person name="Cowan T.M."/>
            <person name="Smanski M.J."/>
            <person name="Chevrette M.G."/>
            <person name="De Carvalho L.P.S."/>
            <person name="Shen B."/>
        </authorList>
    </citation>
    <scope>NUCLEOTIDE SEQUENCE [LARGE SCALE GENOMIC DNA]</scope>
    <source>
        <strain evidence="2 3">NPDC053399</strain>
    </source>
</reference>
<dbReference type="InterPro" id="IPR052523">
    <property type="entry name" value="Trichothecene_AcTrans"/>
</dbReference>
<dbReference type="Proteomes" id="UP001614394">
    <property type="component" value="Unassembled WGS sequence"/>
</dbReference>
<feature type="domain" description="N-acetyltransferase" evidence="1">
    <location>
        <begin position="55"/>
        <end position="196"/>
    </location>
</feature>
<dbReference type="EMBL" id="JBITYG010000002">
    <property type="protein sequence ID" value="MFI9100191.1"/>
    <property type="molecule type" value="Genomic_DNA"/>
</dbReference>
<dbReference type="GO" id="GO:0016746">
    <property type="term" value="F:acyltransferase activity"/>
    <property type="evidence" value="ECO:0007669"/>
    <property type="project" value="UniProtKB-KW"/>
</dbReference>
<dbReference type="PROSITE" id="PS51186">
    <property type="entry name" value="GNAT"/>
    <property type="match status" value="1"/>
</dbReference>
<keyword evidence="3" id="KW-1185">Reference proteome</keyword>
<comment type="caution">
    <text evidence="2">The sequence shown here is derived from an EMBL/GenBank/DDBJ whole genome shotgun (WGS) entry which is preliminary data.</text>
</comment>
<evidence type="ECO:0000313" key="3">
    <source>
        <dbReference type="Proteomes" id="UP001614394"/>
    </source>
</evidence>
<dbReference type="InterPro" id="IPR016181">
    <property type="entry name" value="Acyl_CoA_acyltransferase"/>
</dbReference>
<keyword evidence="2" id="KW-0012">Acyltransferase</keyword>
<dbReference type="PANTHER" id="PTHR42791">
    <property type="entry name" value="GNAT FAMILY ACETYLTRANSFERASE"/>
    <property type="match status" value="1"/>
</dbReference>
<dbReference type="PANTHER" id="PTHR42791:SF1">
    <property type="entry name" value="N-ACETYLTRANSFERASE DOMAIN-CONTAINING PROTEIN"/>
    <property type="match status" value="1"/>
</dbReference>
<proteinExistence type="predicted"/>
<dbReference type="RefSeq" id="WP_399645142.1">
    <property type="nucleotide sequence ID" value="NZ_JBITYG010000002.1"/>
</dbReference>
<evidence type="ECO:0000313" key="2">
    <source>
        <dbReference type="EMBL" id="MFI9100191.1"/>
    </source>
</evidence>
<accession>A0ABW8C197</accession>
<evidence type="ECO:0000259" key="1">
    <source>
        <dbReference type="PROSITE" id="PS51186"/>
    </source>
</evidence>
<dbReference type="Gene3D" id="3.40.630.30">
    <property type="match status" value="1"/>
</dbReference>
<keyword evidence="2" id="KW-0808">Transferase</keyword>
<gene>
    <name evidence="2" type="ORF">ACIGXA_06680</name>
</gene>
<dbReference type="Pfam" id="PF13508">
    <property type="entry name" value="Acetyltransf_7"/>
    <property type="match status" value="1"/>
</dbReference>
<name>A0ABW8C197_9ACTN</name>
<dbReference type="SUPFAM" id="SSF55729">
    <property type="entry name" value="Acyl-CoA N-acyltransferases (Nat)"/>
    <property type="match status" value="1"/>
</dbReference>
<dbReference type="CDD" id="cd04301">
    <property type="entry name" value="NAT_SF"/>
    <property type="match status" value="1"/>
</dbReference>
<dbReference type="InterPro" id="IPR000182">
    <property type="entry name" value="GNAT_dom"/>
</dbReference>